<dbReference type="EMBL" id="JH767246">
    <property type="protein sequence ID" value="EQC26011.1"/>
    <property type="molecule type" value="Genomic_DNA"/>
</dbReference>
<name>T0PUW4_SAPDV</name>
<evidence type="ECO:0008006" key="4">
    <source>
        <dbReference type="Google" id="ProtNLM"/>
    </source>
</evidence>
<dbReference type="InParanoid" id="T0PUW4"/>
<proteinExistence type="predicted"/>
<dbReference type="Proteomes" id="UP000030762">
    <property type="component" value="Unassembled WGS sequence"/>
</dbReference>
<dbReference type="AlphaFoldDB" id="T0PUW4"/>
<gene>
    <name evidence="2" type="ORF">SDRG_16158</name>
</gene>
<feature type="transmembrane region" description="Helical" evidence="1">
    <location>
        <begin position="90"/>
        <end position="107"/>
    </location>
</feature>
<evidence type="ECO:0000313" key="2">
    <source>
        <dbReference type="EMBL" id="EQC26011.1"/>
    </source>
</evidence>
<feature type="transmembrane region" description="Helical" evidence="1">
    <location>
        <begin position="63"/>
        <end position="83"/>
    </location>
</feature>
<feature type="transmembrane region" description="Helical" evidence="1">
    <location>
        <begin position="17"/>
        <end position="35"/>
    </location>
</feature>
<keyword evidence="1" id="KW-0812">Transmembrane</keyword>
<keyword evidence="3" id="KW-1185">Reference proteome</keyword>
<organism evidence="2 3">
    <name type="scientific">Saprolegnia diclina (strain VS20)</name>
    <dbReference type="NCBI Taxonomy" id="1156394"/>
    <lineage>
        <taxon>Eukaryota</taxon>
        <taxon>Sar</taxon>
        <taxon>Stramenopiles</taxon>
        <taxon>Oomycota</taxon>
        <taxon>Saprolegniomycetes</taxon>
        <taxon>Saprolegniales</taxon>
        <taxon>Saprolegniaceae</taxon>
        <taxon>Saprolegnia</taxon>
    </lineage>
</organism>
<feature type="transmembrane region" description="Helical" evidence="1">
    <location>
        <begin position="119"/>
        <end position="137"/>
    </location>
</feature>
<protein>
    <recommendedName>
        <fullName evidence="4">DUF4203 domain-containing protein</fullName>
    </recommendedName>
</protein>
<feature type="transmembrane region" description="Helical" evidence="1">
    <location>
        <begin position="178"/>
        <end position="195"/>
    </location>
</feature>
<keyword evidence="1" id="KW-1133">Transmembrane helix</keyword>
<evidence type="ECO:0000256" key="1">
    <source>
        <dbReference type="SAM" id="Phobius"/>
    </source>
</evidence>
<dbReference type="OMA" id="MKAAICR"/>
<keyword evidence="1" id="KW-0472">Membrane</keyword>
<dbReference type="RefSeq" id="XP_008620579.1">
    <property type="nucleotide sequence ID" value="XM_008622357.1"/>
</dbReference>
<dbReference type="OrthoDB" id="74621at2759"/>
<evidence type="ECO:0000313" key="3">
    <source>
        <dbReference type="Proteomes" id="UP000030762"/>
    </source>
</evidence>
<dbReference type="VEuPathDB" id="FungiDB:SDRG_16158"/>
<sequence>MLFPLPTDTSAMDPLDVLLYAAAIMYGLVCIFGGYRRIELVIAGLPPLTVIAAADAFDMSRFTGISVAFLVLILCLLVHASLVRDYAASYYGLGLFALYVATLALAFDYTLACLHVFPFVLQLCLYAATALAFVFYCRYAARTSERLRLIHTTTLLGALVLAETFNKGHTERDQVQCTLLYTTGVVVVTLFGVWYQTRLLTPDARLSLVSTAVSEILTPRPEVDEWVTTPYYMDVLVQDEAELDAMKAAICRNERLGV</sequence>
<accession>T0PUW4</accession>
<reference evidence="2 3" key="1">
    <citation type="submission" date="2012-04" db="EMBL/GenBank/DDBJ databases">
        <title>The Genome Sequence of Saprolegnia declina VS20.</title>
        <authorList>
            <consortium name="The Broad Institute Genome Sequencing Platform"/>
            <person name="Russ C."/>
            <person name="Nusbaum C."/>
            <person name="Tyler B."/>
            <person name="van West P."/>
            <person name="Dieguez-Uribeondo J."/>
            <person name="de Bruijn I."/>
            <person name="Tripathy S."/>
            <person name="Jiang R."/>
            <person name="Young S.K."/>
            <person name="Zeng Q."/>
            <person name="Gargeya S."/>
            <person name="Fitzgerald M."/>
            <person name="Haas B."/>
            <person name="Abouelleil A."/>
            <person name="Alvarado L."/>
            <person name="Arachchi H.M."/>
            <person name="Berlin A."/>
            <person name="Chapman S.B."/>
            <person name="Goldberg J."/>
            <person name="Griggs A."/>
            <person name="Gujja S."/>
            <person name="Hansen M."/>
            <person name="Howarth C."/>
            <person name="Imamovic A."/>
            <person name="Larimer J."/>
            <person name="McCowen C."/>
            <person name="Montmayeur A."/>
            <person name="Murphy C."/>
            <person name="Neiman D."/>
            <person name="Pearson M."/>
            <person name="Priest M."/>
            <person name="Roberts A."/>
            <person name="Saif S."/>
            <person name="Shea T."/>
            <person name="Sisk P."/>
            <person name="Sykes S."/>
            <person name="Wortman J."/>
            <person name="Nusbaum C."/>
            <person name="Birren B."/>
        </authorList>
    </citation>
    <scope>NUCLEOTIDE SEQUENCE [LARGE SCALE GENOMIC DNA]</scope>
    <source>
        <strain evidence="2 3">VS20</strain>
    </source>
</reference>
<dbReference type="GeneID" id="19956885"/>
<feature type="transmembrane region" description="Helical" evidence="1">
    <location>
        <begin position="40"/>
        <end position="57"/>
    </location>
</feature>